<gene>
    <name evidence="2" type="ordered locus">Caci_6923</name>
</gene>
<dbReference type="OrthoDB" id="4190137at2"/>
<sequence>MNPEDDEHRDALAAAADDLANLELLNTELAGRVARQEDANSKVDTKVAFLLGFIATATQFLASRHLQPELGVLAFTCYALAFALGIPALVIRPYQELNPRALYDGYADKTKTRTLLALCSLRVNIYEANDKKHEAKSAWWWCSLTATVAGLVFSVTAIVDAGTHDQLRRTAPAVASPVTATSPVTTLGGAGTRAGASLHGAAHLH</sequence>
<keyword evidence="1" id="KW-0472">Membrane</keyword>
<dbReference type="Proteomes" id="UP000000851">
    <property type="component" value="Chromosome"/>
</dbReference>
<accession>C7Q3J1</accession>
<evidence type="ECO:0000313" key="3">
    <source>
        <dbReference type="Proteomes" id="UP000000851"/>
    </source>
</evidence>
<dbReference type="eggNOG" id="ENOG50344WZ">
    <property type="taxonomic scope" value="Bacteria"/>
</dbReference>
<keyword evidence="3" id="KW-1185">Reference proteome</keyword>
<evidence type="ECO:0000313" key="2">
    <source>
        <dbReference type="EMBL" id="ACU75756.1"/>
    </source>
</evidence>
<proteinExistence type="predicted"/>
<feature type="transmembrane region" description="Helical" evidence="1">
    <location>
        <begin position="70"/>
        <end position="91"/>
    </location>
</feature>
<evidence type="ECO:0000256" key="1">
    <source>
        <dbReference type="SAM" id="Phobius"/>
    </source>
</evidence>
<keyword evidence="1" id="KW-1133">Transmembrane helix</keyword>
<dbReference type="KEGG" id="cai:Caci_6923"/>
<keyword evidence="1" id="KW-0812">Transmembrane</keyword>
<dbReference type="InParanoid" id="C7Q3J1"/>
<dbReference type="EMBL" id="CP001700">
    <property type="protein sequence ID" value="ACU75756.1"/>
    <property type="molecule type" value="Genomic_DNA"/>
</dbReference>
<dbReference type="HOGENOM" id="CLU_129328_0_0_11"/>
<feature type="transmembrane region" description="Helical" evidence="1">
    <location>
        <begin position="138"/>
        <end position="159"/>
    </location>
</feature>
<dbReference type="AlphaFoldDB" id="C7Q3J1"/>
<dbReference type="RefSeq" id="WP_015795484.1">
    <property type="nucleotide sequence ID" value="NC_013131.1"/>
</dbReference>
<name>C7Q3J1_CATAD</name>
<organism evidence="2 3">
    <name type="scientific">Catenulispora acidiphila (strain DSM 44928 / JCM 14897 / NBRC 102108 / NRRL B-24433 / ID139908)</name>
    <dbReference type="NCBI Taxonomy" id="479433"/>
    <lineage>
        <taxon>Bacteria</taxon>
        <taxon>Bacillati</taxon>
        <taxon>Actinomycetota</taxon>
        <taxon>Actinomycetes</taxon>
        <taxon>Catenulisporales</taxon>
        <taxon>Catenulisporaceae</taxon>
        <taxon>Catenulispora</taxon>
    </lineage>
</organism>
<reference evidence="2 3" key="1">
    <citation type="journal article" date="2009" name="Stand. Genomic Sci.">
        <title>Complete genome sequence of Catenulispora acidiphila type strain (ID 139908).</title>
        <authorList>
            <person name="Copeland A."/>
            <person name="Lapidus A."/>
            <person name="Glavina Del Rio T."/>
            <person name="Nolan M."/>
            <person name="Lucas S."/>
            <person name="Chen F."/>
            <person name="Tice H."/>
            <person name="Cheng J.F."/>
            <person name="Bruce D."/>
            <person name="Goodwin L."/>
            <person name="Pitluck S."/>
            <person name="Mikhailova N."/>
            <person name="Pati A."/>
            <person name="Ivanova N."/>
            <person name="Mavromatis K."/>
            <person name="Chen A."/>
            <person name="Palaniappan K."/>
            <person name="Chain P."/>
            <person name="Land M."/>
            <person name="Hauser L."/>
            <person name="Chang Y.J."/>
            <person name="Jeffries C.D."/>
            <person name="Chertkov O."/>
            <person name="Brettin T."/>
            <person name="Detter J.C."/>
            <person name="Han C."/>
            <person name="Ali Z."/>
            <person name="Tindall B.J."/>
            <person name="Goker M."/>
            <person name="Bristow J."/>
            <person name="Eisen J.A."/>
            <person name="Markowitz V."/>
            <person name="Hugenholtz P."/>
            <person name="Kyrpides N.C."/>
            <person name="Klenk H.P."/>
        </authorList>
    </citation>
    <scope>NUCLEOTIDE SEQUENCE [LARGE SCALE GENOMIC DNA]</scope>
    <source>
        <strain evidence="3">DSM 44928 / JCM 14897 / NBRC 102108 / NRRL B-24433 / ID139908</strain>
    </source>
</reference>
<protein>
    <submittedName>
        <fullName evidence="2">Uncharacterized protein</fullName>
    </submittedName>
</protein>